<dbReference type="GeneID" id="85366082"/>
<feature type="transmembrane region" description="Helical" evidence="1">
    <location>
        <begin position="130"/>
        <end position="151"/>
    </location>
</feature>
<keyword evidence="1" id="KW-1133">Transmembrane helix</keyword>
<keyword evidence="3" id="KW-1185">Reference proteome</keyword>
<evidence type="ECO:0000313" key="2">
    <source>
        <dbReference type="EMBL" id="KAK0433381.1"/>
    </source>
</evidence>
<feature type="transmembrane region" description="Helical" evidence="1">
    <location>
        <begin position="51"/>
        <end position="72"/>
    </location>
</feature>
<evidence type="ECO:0000313" key="3">
    <source>
        <dbReference type="Proteomes" id="UP001175211"/>
    </source>
</evidence>
<keyword evidence="1" id="KW-0812">Transmembrane</keyword>
<feature type="transmembrane region" description="Helical" evidence="1">
    <location>
        <begin position="253"/>
        <end position="279"/>
    </location>
</feature>
<accession>A0AA39MFX4</accession>
<gene>
    <name evidence="2" type="ORF">EV420DRAFT_548470</name>
</gene>
<proteinExistence type="predicted"/>
<reference evidence="2" key="1">
    <citation type="submission" date="2023-06" db="EMBL/GenBank/DDBJ databases">
        <authorList>
            <consortium name="Lawrence Berkeley National Laboratory"/>
            <person name="Ahrendt S."/>
            <person name="Sahu N."/>
            <person name="Indic B."/>
            <person name="Wong-Bajracharya J."/>
            <person name="Merenyi Z."/>
            <person name="Ke H.-M."/>
            <person name="Monk M."/>
            <person name="Kocsube S."/>
            <person name="Drula E."/>
            <person name="Lipzen A."/>
            <person name="Balint B."/>
            <person name="Henrissat B."/>
            <person name="Andreopoulos B."/>
            <person name="Martin F.M."/>
            <person name="Harder C.B."/>
            <person name="Rigling D."/>
            <person name="Ford K.L."/>
            <person name="Foster G.D."/>
            <person name="Pangilinan J."/>
            <person name="Papanicolaou A."/>
            <person name="Barry K."/>
            <person name="LaButti K."/>
            <person name="Viragh M."/>
            <person name="Koriabine M."/>
            <person name="Yan M."/>
            <person name="Riley R."/>
            <person name="Champramary S."/>
            <person name="Plett K.L."/>
            <person name="Tsai I.J."/>
            <person name="Slot J."/>
            <person name="Sipos G."/>
            <person name="Plett J."/>
            <person name="Nagy L.G."/>
            <person name="Grigoriev I.V."/>
        </authorList>
    </citation>
    <scope>NUCLEOTIDE SEQUENCE</scope>
    <source>
        <strain evidence="2">CCBAS 213</strain>
    </source>
</reference>
<comment type="caution">
    <text evidence="2">The sequence shown here is derived from an EMBL/GenBank/DDBJ whole genome shotgun (WGS) entry which is preliminary data.</text>
</comment>
<feature type="transmembrane region" description="Helical" evidence="1">
    <location>
        <begin position="163"/>
        <end position="185"/>
    </location>
</feature>
<dbReference type="Proteomes" id="UP001175211">
    <property type="component" value="Unassembled WGS sequence"/>
</dbReference>
<protein>
    <submittedName>
        <fullName evidence="2">Uncharacterized protein</fullName>
    </submittedName>
</protein>
<dbReference type="AlphaFoldDB" id="A0AA39MFX4"/>
<keyword evidence="1" id="KW-0472">Membrane</keyword>
<sequence>MTGRYVISSKPTAPFLLLSIMMTQADILPDLTNEHKAYVFQELDAELNTEILYTLLHGIYTGIVAVTLWNIFINKCWMIRRALVIVIVLLYGLNTINVVACWSYTYSAFIENGQSFSTVYLKLTSVKEGIIWEVGIISLLSTILADSYIIWCCWMLWGRRQFIVLLPILCLISATGKVSDLVYFFHISNFCVVSKIFDVHHVYFNATDSVFLMVYLSSTLATTLWCTMFIIFRILTVTGVRRGCGAGGRLRAYYCFLEVLVESSALYSIALVLFLAFFIHNDFGQYYLDVTTAIMKGVAPTLLVGRAAAGHTRPTEEHDERIHHAECSL</sequence>
<dbReference type="RefSeq" id="XP_060321512.1">
    <property type="nucleotide sequence ID" value="XM_060482534.1"/>
</dbReference>
<feature type="transmembrane region" description="Helical" evidence="1">
    <location>
        <begin position="210"/>
        <end position="232"/>
    </location>
</feature>
<name>A0AA39MFX4_ARMTA</name>
<feature type="transmembrane region" description="Helical" evidence="1">
    <location>
        <begin position="84"/>
        <end position="110"/>
    </location>
</feature>
<evidence type="ECO:0000256" key="1">
    <source>
        <dbReference type="SAM" id="Phobius"/>
    </source>
</evidence>
<organism evidence="2 3">
    <name type="scientific">Armillaria tabescens</name>
    <name type="common">Ringless honey mushroom</name>
    <name type="synonym">Agaricus tabescens</name>
    <dbReference type="NCBI Taxonomy" id="1929756"/>
    <lineage>
        <taxon>Eukaryota</taxon>
        <taxon>Fungi</taxon>
        <taxon>Dikarya</taxon>
        <taxon>Basidiomycota</taxon>
        <taxon>Agaricomycotina</taxon>
        <taxon>Agaricomycetes</taxon>
        <taxon>Agaricomycetidae</taxon>
        <taxon>Agaricales</taxon>
        <taxon>Marasmiineae</taxon>
        <taxon>Physalacriaceae</taxon>
        <taxon>Desarmillaria</taxon>
    </lineage>
</organism>
<dbReference type="EMBL" id="JAUEPS010000235">
    <property type="protein sequence ID" value="KAK0433381.1"/>
    <property type="molecule type" value="Genomic_DNA"/>
</dbReference>